<feature type="chain" id="PRO_5014562178" evidence="1">
    <location>
        <begin position="18"/>
        <end position="195"/>
    </location>
</feature>
<keyword evidence="1" id="KW-0732">Signal</keyword>
<evidence type="ECO:0000313" key="2">
    <source>
        <dbReference type="EMBL" id="LAA00618.1"/>
    </source>
</evidence>
<feature type="signal peptide" evidence="1">
    <location>
        <begin position="1"/>
        <end position="17"/>
    </location>
</feature>
<protein>
    <submittedName>
        <fullName evidence="2">Putative fasciclin</fullName>
    </submittedName>
</protein>
<sequence length="195" mass="21914">MKLLAFFLLCLAVMVNSTPMERKKRSVMTMASGFPFGTGAFAGTGFGGWPMFSPWDVPRPYMPIPWPMFPIPTRPWYEGENVCTTTKEIEDPKELQEWFDEASPNIDYNHQSEQCQGTSSKYVCFKRYSSNGVSKMQITKYECCHGFVRNGGSGCIESPATTQKSGGRRPDSYYFYPIQATTDSSRSGVEAVPIQ</sequence>
<accession>A0A2L2XXF0</accession>
<dbReference type="EMBL" id="IAAA01002246">
    <property type="protein sequence ID" value="LAA00618.1"/>
    <property type="molecule type" value="mRNA"/>
</dbReference>
<proteinExistence type="evidence at transcript level"/>
<dbReference type="EMBL" id="IAAA01002247">
    <property type="protein sequence ID" value="LAA00619.1"/>
    <property type="molecule type" value="mRNA"/>
</dbReference>
<dbReference type="OrthoDB" id="6437493at2759"/>
<dbReference type="AlphaFoldDB" id="A0A2L2XXF0"/>
<evidence type="ECO:0000256" key="1">
    <source>
        <dbReference type="SAM" id="SignalP"/>
    </source>
</evidence>
<reference evidence="2" key="1">
    <citation type="journal article" date="2016" name="Mol. Ecol. Resour.">
        <title>Evaluation of the impact of RNA preservation methods of spiders for de novo transcriptome assembly.</title>
        <authorList>
            <person name="Kono N."/>
            <person name="Nakamura H."/>
            <person name="Ito Y."/>
            <person name="Tomita M."/>
            <person name="Arakawa K."/>
        </authorList>
    </citation>
    <scope>NUCLEOTIDE SEQUENCE</scope>
    <source>
        <tissue evidence="2">Whole body</tissue>
    </source>
</reference>
<name>A0A2L2XXF0_PARTP</name>
<organism evidence="2">
    <name type="scientific">Parasteatoda tepidariorum</name>
    <name type="common">Common house spider</name>
    <name type="synonym">Achaearanea tepidariorum</name>
    <dbReference type="NCBI Taxonomy" id="114398"/>
    <lineage>
        <taxon>Eukaryota</taxon>
        <taxon>Metazoa</taxon>
        <taxon>Ecdysozoa</taxon>
        <taxon>Arthropoda</taxon>
        <taxon>Chelicerata</taxon>
        <taxon>Arachnida</taxon>
        <taxon>Araneae</taxon>
        <taxon>Araneomorphae</taxon>
        <taxon>Entelegynae</taxon>
        <taxon>Araneoidea</taxon>
        <taxon>Theridiidae</taxon>
        <taxon>Parasteatoda</taxon>
    </lineage>
</organism>